<dbReference type="Pfam" id="PF05488">
    <property type="entry name" value="PAAR_motif"/>
    <property type="match status" value="1"/>
</dbReference>
<dbReference type="AlphaFoldDB" id="A0A4Q7S9B4"/>
<dbReference type="Proteomes" id="UP000291078">
    <property type="component" value="Unassembled WGS sequence"/>
</dbReference>
<sequence length="279" mass="30677">MIRCNLLMGDRSTAGGRVIEGLPECTIMGTEMTFVGAKVVCPACKSTGVIIGVGPRFDNSWMGKTEALDGDICACRCEPAPVMIASQNQMFHRFEAEDLAAMGFDTRGRPLSRSGTPESPGINGFRTASQREARTETIEIVISDSRAISAGSQFGHSAFLIDGMEYGRAPRSWDKDTRERYLHRQQVKMARDSWGFEIGVTPAEKAAVLREIERRMTANEPYSLANNSCSSNIVDVLAAAGIQVHDPRWSFMEIVSPADLMAGLRRSKRLVRAHAYPKK</sequence>
<organism evidence="2 3">
    <name type="scientific">Cupriavidus agavae</name>
    <dbReference type="NCBI Taxonomy" id="1001822"/>
    <lineage>
        <taxon>Bacteria</taxon>
        <taxon>Pseudomonadati</taxon>
        <taxon>Pseudomonadota</taxon>
        <taxon>Betaproteobacteria</taxon>
        <taxon>Burkholderiales</taxon>
        <taxon>Burkholderiaceae</taxon>
        <taxon>Cupriavidus</taxon>
    </lineage>
</organism>
<comment type="caution">
    <text evidence="2">The sequence shown here is derived from an EMBL/GenBank/DDBJ whole genome shotgun (WGS) entry which is preliminary data.</text>
</comment>
<keyword evidence="3" id="KW-1185">Reference proteome</keyword>
<dbReference type="EMBL" id="SGXM01000001">
    <property type="protein sequence ID" value="RZT42042.1"/>
    <property type="molecule type" value="Genomic_DNA"/>
</dbReference>
<name>A0A4Q7S9B4_9BURK</name>
<evidence type="ECO:0000313" key="3">
    <source>
        <dbReference type="Proteomes" id="UP000291078"/>
    </source>
</evidence>
<protein>
    <submittedName>
        <fullName evidence="2">PAAR motif-containing protein</fullName>
    </submittedName>
</protein>
<reference evidence="2 3" key="1">
    <citation type="journal article" date="2015" name="Stand. Genomic Sci.">
        <title>Genomic Encyclopedia of Bacterial and Archaeal Type Strains, Phase III: the genomes of soil and plant-associated and newly described type strains.</title>
        <authorList>
            <person name="Whitman W.B."/>
            <person name="Woyke T."/>
            <person name="Klenk H.P."/>
            <person name="Zhou Y."/>
            <person name="Lilburn T.G."/>
            <person name="Beck B.J."/>
            <person name="De Vos P."/>
            <person name="Vandamme P."/>
            <person name="Eisen J.A."/>
            <person name="Garrity G."/>
            <person name="Hugenholtz P."/>
            <person name="Kyrpides N.C."/>
        </authorList>
    </citation>
    <scope>NUCLEOTIDE SEQUENCE [LARGE SCALE GENOMIC DNA]</scope>
    <source>
        <strain evidence="2 3">ASC-9842</strain>
    </source>
</reference>
<dbReference type="InterPro" id="IPR008727">
    <property type="entry name" value="PAAR_motif"/>
</dbReference>
<dbReference type="OrthoDB" id="8594232at2"/>
<gene>
    <name evidence="2" type="ORF">EV147_1058</name>
</gene>
<dbReference type="CDD" id="cd14744">
    <property type="entry name" value="PAAR_CT_2"/>
    <property type="match status" value="1"/>
</dbReference>
<evidence type="ECO:0000256" key="1">
    <source>
        <dbReference type="SAM" id="MobiDB-lite"/>
    </source>
</evidence>
<accession>A0A4Q7S9B4</accession>
<feature type="region of interest" description="Disordered" evidence="1">
    <location>
        <begin position="109"/>
        <end position="129"/>
    </location>
</feature>
<proteinExistence type="predicted"/>
<dbReference type="RefSeq" id="WP_130390037.1">
    <property type="nucleotide sequence ID" value="NZ_SGXM01000001.1"/>
</dbReference>
<evidence type="ECO:0000313" key="2">
    <source>
        <dbReference type="EMBL" id="RZT42042.1"/>
    </source>
</evidence>